<protein>
    <submittedName>
        <fullName evidence="4">ATPase P-type K/Mg/Cd/Cu/Zn/Na/Ca/Na/H-transporter</fullName>
    </submittedName>
</protein>
<comment type="caution">
    <text evidence="4">The sequence shown here is derived from an EMBL/GenBank/DDBJ whole genome shotgun (WGS) entry which is preliminary data.</text>
</comment>
<evidence type="ECO:0000256" key="1">
    <source>
        <dbReference type="ARBA" id="ARBA00022723"/>
    </source>
</evidence>
<dbReference type="PROSITE" id="PS50846">
    <property type="entry name" value="HMA_2"/>
    <property type="match status" value="3"/>
</dbReference>
<sequence length="295" mass="31297">MIEDYGSDEAVLSTDEQTNSDIASNPSDPRISVTKLAVESMAFSACTSAVESELKYATGVISVDISLLSERVVVEHDADITTPEQVADIIKGLGFGARVLDTCLAGSRRSSTSADSGEKTGLLLTTVAIGGMICGACACSVQGALSNVDGVIQFNISILAQRGLVVHDPTILPVSKIPDLIQDAGFGSSVLSSEVRRPLSKETQQINLSLYGLQDSTSATALAESLLQQQGVHSASIKMPPSRIVIFFDSSIISIRSVVEVIEAAGYNVLMIDSDDASAFSFFVFFFWNNIFILK</sequence>
<dbReference type="FunFam" id="3.30.70.100:FF:000001">
    <property type="entry name" value="ATPase copper transporting beta"/>
    <property type="match status" value="2"/>
</dbReference>
<dbReference type="OrthoDB" id="689350at2759"/>
<feature type="compositionally biased region" description="Polar residues" evidence="2">
    <location>
        <begin position="14"/>
        <end position="27"/>
    </location>
</feature>
<evidence type="ECO:0000313" key="4">
    <source>
        <dbReference type="EMBL" id="KAJ5202210.1"/>
    </source>
</evidence>
<evidence type="ECO:0000259" key="3">
    <source>
        <dbReference type="PROSITE" id="PS50846"/>
    </source>
</evidence>
<accession>A0A9W9MJ45</accession>
<dbReference type="Pfam" id="PF00403">
    <property type="entry name" value="HMA"/>
    <property type="match status" value="2"/>
</dbReference>
<feature type="domain" description="HMA" evidence="3">
    <location>
        <begin position="204"/>
        <end position="270"/>
    </location>
</feature>
<reference evidence="4" key="2">
    <citation type="journal article" date="2023" name="IMA Fungus">
        <title>Comparative genomic study of the Penicillium genus elucidates a diverse pangenome and 15 lateral gene transfer events.</title>
        <authorList>
            <person name="Petersen C."/>
            <person name="Sorensen T."/>
            <person name="Nielsen M.R."/>
            <person name="Sondergaard T.E."/>
            <person name="Sorensen J.L."/>
            <person name="Fitzpatrick D.A."/>
            <person name="Frisvad J.C."/>
            <person name="Nielsen K.L."/>
        </authorList>
    </citation>
    <scope>NUCLEOTIDE SEQUENCE</scope>
    <source>
        <strain evidence="4">IBT 20477</strain>
    </source>
</reference>
<dbReference type="SUPFAM" id="SSF55008">
    <property type="entry name" value="HMA, heavy metal-associated domain"/>
    <property type="match status" value="3"/>
</dbReference>
<feature type="region of interest" description="Disordered" evidence="2">
    <location>
        <begin position="1"/>
        <end position="27"/>
    </location>
</feature>
<keyword evidence="5" id="KW-1185">Reference proteome</keyword>
<dbReference type="EMBL" id="JAPQKQ010000003">
    <property type="protein sequence ID" value="KAJ5202210.1"/>
    <property type="molecule type" value="Genomic_DNA"/>
</dbReference>
<feature type="domain" description="HMA" evidence="3">
    <location>
        <begin position="123"/>
        <end position="189"/>
    </location>
</feature>
<dbReference type="PANTHER" id="PTHR46594:SF4">
    <property type="entry name" value="P-TYPE CATION-TRANSPORTING ATPASE"/>
    <property type="match status" value="1"/>
</dbReference>
<dbReference type="InterPro" id="IPR036163">
    <property type="entry name" value="HMA_dom_sf"/>
</dbReference>
<dbReference type="InterPro" id="IPR006121">
    <property type="entry name" value="HMA_dom"/>
</dbReference>
<dbReference type="Proteomes" id="UP001150942">
    <property type="component" value="Unassembled WGS sequence"/>
</dbReference>
<dbReference type="GO" id="GO:0046872">
    <property type="term" value="F:metal ion binding"/>
    <property type="evidence" value="ECO:0007669"/>
    <property type="project" value="UniProtKB-KW"/>
</dbReference>
<keyword evidence="1" id="KW-0479">Metal-binding</keyword>
<name>A0A9W9MJ45_9EURO</name>
<evidence type="ECO:0000313" key="5">
    <source>
        <dbReference type="Proteomes" id="UP001150942"/>
    </source>
</evidence>
<evidence type="ECO:0000256" key="2">
    <source>
        <dbReference type="SAM" id="MobiDB-lite"/>
    </source>
</evidence>
<proteinExistence type="predicted"/>
<dbReference type="AlphaFoldDB" id="A0A9W9MJ45"/>
<dbReference type="CDD" id="cd00371">
    <property type="entry name" value="HMA"/>
    <property type="match status" value="1"/>
</dbReference>
<dbReference type="Gene3D" id="3.30.70.100">
    <property type="match status" value="3"/>
</dbReference>
<gene>
    <name evidence="4" type="ORF">N7449_004289</name>
</gene>
<reference evidence="4" key="1">
    <citation type="submission" date="2022-11" db="EMBL/GenBank/DDBJ databases">
        <authorList>
            <person name="Petersen C."/>
        </authorList>
    </citation>
    <scope>NUCLEOTIDE SEQUENCE</scope>
    <source>
        <strain evidence="4">IBT 20477</strain>
    </source>
</reference>
<organism evidence="4 5">
    <name type="scientific">Penicillium cf. viridicatum</name>
    <dbReference type="NCBI Taxonomy" id="2972119"/>
    <lineage>
        <taxon>Eukaryota</taxon>
        <taxon>Fungi</taxon>
        <taxon>Dikarya</taxon>
        <taxon>Ascomycota</taxon>
        <taxon>Pezizomycotina</taxon>
        <taxon>Eurotiomycetes</taxon>
        <taxon>Eurotiomycetidae</taxon>
        <taxon>Eurotiales</taxon>
        <taxon>Aspergillaceae</taxon>
        <taxon>Penicillium</taxon>
    </lineage>
</organism>
<feature type="domain" description="HMA" evidence="3">
    <location>
        <begin position="32"/>
        <end position="98"/>
    </location>
</feature>
<dbReference type="PANTHER" id="PTHR46594">
    <property type="entry name" value="P-TYPE CATION-TRANSPORTING ATPASE"/>
    <property type="match status" value="1"/>
</dbReference>